<evidence type="ECO:0000313" key="3">
    <source>
        <dbReference type="Proteomes" id="UP000236291"/>
    </source>
</evidence>
<proteinExistence type="predicted"/>
<accession>A0A2K3JWH0</accession>
<sequence>MIGGGGEAYEEPKRGVESELVEEESEQMVVGIQSGWWMGGRGGECTGGGGEQGFKLRTASLDAAAILRMR</sequence>
<feature type="region of interest" description="Disordered" evidence="1">
    <location>
        <begin position="1"/>
        <end position="23"/>
    </location>
</feature>
<comment type="caution">
    <text evidence="2">The sequence shown here is derived from an EMBL/GenBank/DDBJ whole genome shotgun (WGS) entry which is preliminary data.</text>
</comment>
<dbReference type="EMBL" id="ASHM01078435">
    <property type="protein sequence ID" value="PNX58364.1"/>
    <property type="molecule type" value="Genomic_DNA"/>
</dbReference>
<reference evidence="2 3" key="1">
    <citation type="journal article" date="2014" name="Am. J. Bot.">
        <title>Genome assembly and annotation for red clover (Trifolium pratense; Fabaceae).</title>
        <authorList>
            <person name="Istvanek J."/>
            <person name="Jaros M."/>
            <person name="Krenek A."/>
            <person name="Repkova J."/>
        </authorList>
    </citation>
    <scope>NUCLEOTIDE SEQUENCE [LARGE SCALE GENOMIC DNA]</scope>
    <source>
        <strain evidence="3">cv. Tatra</strain>
        <tissue evidence="2">Young leaves</tissue>
    </source>
</reference>
<reference evidence="2 3" key="2">
    <citation type="journal article" date="2017" name="Front. Plant Sci.">
        <title>Gene Classification and Mining of Molecular Markers Useful in Red Clover (Trifolium pratense) Breeding.</title>
        <authorList>
            <person name="Istvanek J."/>
            <person name="Dluhosova J."/>
            <person name="Dluhos P."/>
            <person name="Patkova L."/>
            <person name="Nedelnik J."/>
            <person name="Repkova J."/>
        </authorList>
    </citation>
    <scope>NUCLEOTIDE SEQUENCE [LARGE SCALE GENOMIC DNA]</scope>
    <source>
        <strain evidence="3">cv. Tatra</strain>
        <tissue evidence="2">Young leaves</tissue>
    </source>
</reference>
<dbReference type="Proteomes" id="UP000236291">
    <property type="component" value="Unassembled WGS sequence"/>
</dbReference>
<name>A0A2K3JWH0_TRIPR</name>
<organism evidence="2 3">
    <name type="scientific">Trifolium pratense</name>
    <name type="common">Red clover</name>
    <dbReference type="NCBI Taxonomy" id="57577"/>
    <lineage>
        <taxon>Eukaryota</taxon>
        <taxon>Viridiplantae</taxon>
        <taxon>Streptophyta</taxon>
        <taxon>Embryophyta</taxon>
        <taxon>Tracheophyta</taxon>
        <taxon>Spermatophyta</taxon>
        <taxon>Magnoliopsida</taxon>
        <taxon>eudicotyledons</taxon>
        <taxon>Gunneridae</taxon>
        <taxon>Pentapetalae</taxon>
        <taxon>rosids</taxon>
        <taxon>fabids</taxon>
        <taxon>Fabales</taxon>
        <taxon>Fabaceae</taxon>
        <taxon>Papilionoideae</taxon>
        <taxon>50 kb inversion clade</taxon>
        <taxon>NPAAA clade</taxon>
        <taxon>Hologalegina</taxon>
        <taxon>IRL clade</taxon>
        <taxon>Trifolieae</taxon>
        <taxon>Trifolium</taxon>
    </lineage>
</organism>
<gene>
    <name evidence="2" type="ORF">L195_g050873</name>
</gene>
<evidence type="ECO:0000256" key="1">
    <source>
        <dbReference type="SAM" id="MobiDB-lite"/>
    </source>
</evidence>
<protein>
    <submittedName>
        <fullName evidence="2">Uncharacterized protein</fullName>
    </submittedName>
</protein>
<evidence type="ECO:0000313" key="2">
    <source>
        <dbReference type="EMBL" id="PNX58364.1"/>
    </source>
</evidence>
<dbReference type="AlphaFoldDB" id="A0A2K3JWH0"/>